<organism evidence="2 3">
    <name type="scientific">Acholeplasma hippikon</name>
    <dbReference type="NCBI Taxonomy" id="264636"/>
    <lineage>
        <taxon>Bacteria</taxon>
        <taxon>Bacillati</taxon>
        <taxon>Mycoplasmatota</taxon>
        <taxon>Mollicutes</taxon>
        <taxon>Acholeplasmatales</taxon>
        <taxon>Acholeplasmataceae</taxon>
        <taxon>Acholeplasma</taxon>
    </lineage>
</organism>
<dbReference type="RefSeq" id="WP_035368464.1">
    <property type="nucleotide sequence ID" value="NZ_LR215050.1"/>
</dbReference>
<dbReference type="KEGG" id="ahk:NCTC10172_00857"/>
<dbReference type="NCBIfam" id="TIGR03599">
    <property type="entry name" value="YloV"/>
    <property type="match status" value="1"/>
</dbReference>
<dbReference type="Gene3D" id="1.25.40.340">
    <property type="match status" value="1"/>
</dbReference>
<name>A0A449BK62_9MOLU</name>
<reference evidence="2 3" key="1">
    <citation type="submission" date="2019-01" db="EMBL/GenBank/DDBJ databases">
        <authorList>
            <consortium name="Pathogen Informatics"/>
        </authorList>
    </citation>
    <scope>NUCLEOTIDE SEQUENCE [LARGE SCALE GENOMIC DNA]</scope>
    <source>
        <strain evidence="2 3">NCTC10172</strain>
    </source>
</reference>
<keyword evidence="2" id="KW-0418">Kinase</keyword>
<dbReference type="InterPro" id="IPR004007">
    <property type="entry name" value="DhaL_dom"/>
</dbReference>
<dbReference type="PANTHER" id="PTHR33434">
    <property type="entry name" value="DEGV DOMAIN-CONTAINING PROTEIN DR_1986-RELATED"/>
    <property type="match status" value="1"/>
</dbReference>
<sequence length="561" mass="61647">MSNKKISGELFKQMVTNGAIHLKNNHKEVDHLNVFPVPDGDTGTNMQMTMMAGIKEVTAVNSSSIVDVSKILSRGLLMGARGNSGVILSQFFRGVYSEISKINNGSVTIKEFIQALVGGYEMAYRAVMDPVEGTILTVVRESAEKVLKEQKNFNSIEDVLKVYLKQAKESLQRTPELLPVLKEAGVVDSGGAGFVKIIEGMVMALEGQLLSEAEVNAAPKTANAEYVGAHNLGEIDIKFGYCTEFIVELFDWKNFDVKTVREPLEQMGDSLVVVTDEDLLKVHVHTNQPGVAITLAQKFGELKTCKIENMRSQHSNITGQDHSQDTHNHAHEEIKEVAKKPRTEYGIIAVAQGEGIKAVFEELGVDYIVDGGQTMNPATEEFVKAIEAVNADNIIILPNNSNIILTAEQAAKLSEGQNISVIKSKTVAQGYSSLIAFDPTASLEENAETMQEVISNMKSAELTYAVRDTEMHGVQVRNGDYIGISKSKIIVSLPNKSEAIKELLKSLIDEDSEIVTIFYGKDVTEEEIEEVREFVSTLNEDCEVETIFGQQDVYSYIIAVE</sequence>
<keyword evidence="2" id="KW-0808">Transferase</keyword>
<dbReference type="Pfam" id="PF02734">
    <property type="entry name" value="Dak2"/>
    <property type="match status" value="1"/>
</dbReference>
<gene>
    <name evidence="2" type="ORF">NCTC10172_00857</name>
</gene>
<dbReference type="Pfam" id="PF21645">
    <property type="entry name" value="FakA-like_M"/>
    <property type="match status" value="1"/>
</dbReference>
<evidence type="ECO:0000259" key="1">
    <source>
        <dbReference type="PROSITE" id="PS51480"/>
    </source>
</evidence>
<dbReference type="InterPro" id="IPR019986">
    <property type="entry name" value="YloV-like"/>
</dbReference>
<dbReference type="SMART" id="SM01120">
    <property type="entry name" value="Dak2"/>
    <property type="match status" value="1"/>
</dbReference>
<evidence type="ECO:0000313" key="3">
    <source>
        <dbReference type="Proteomes" id="UP000290909"/>
    </source>
</evidence>
<dbReference type="EMBL" id="LR215050">
    <property type="protein sequence ID" value="VEU82832.1"/>
    <property type="molecule type" value="Genomic_DNA"/>
</dbReference>
<dbReference type="PANTHER" id="PTHR33434:SF4">
    <property type="entry name" value="PHOSPHATASE PROTEIN"/>
    <property type="match status" value="1"/>
</dbReference>
<dbReference type="GO" id="GO:0006071">
    <property type="term" value="P:glycerol metabolic process"/>
    <property type="evidence" value="ECO:0007669"/>
    <property type="project" value="InterPro"/>
</dbReference>
<proteinExistence type="predicted"/>
<accession>A0A449BK62</accession>
<dbReference type="InterPro" id="IPR050270">
    <property type="entry name" value="DegV_domain_contain"/>
</dbReference>
<dbReference type="SMART" id="SM01121">
    <property type="entry name" value="Dak1_2"/>
    <property type="match status" value="1"/>
</dbReference>
<dbReference type="STRING" id="1408416.GCA_000702765_00295"/>
<dbReference type="AlphaFoldDB" id="A0A449BK62"/>
<dbReference type="InterPro" id="IPR033470">
    <property type="entry name" value="FakA-like_C"/>
</dbReference>
<dbReference type="Proteomes" id="UP000290909">
    <property type="component" value="Chromosome"/>
</dbReference>
<dbReference type="InterPro" id="IPR036117">
    <property type="entry name" value="DhaL_dom_sf"/>
</dbReference>
<dbReference type="InterPro" id="IPR048394">
    <property type="entry name" value="FakA-like_M"/>
</dbReference>
<dbReference type="GO" id="GO:0004371">
    <property type="term" value="F:glycerone kinase activity"/>
    <property type="evidence" value="ECO:0007669"/>
    <property type="project" value="InterPro"/>
</dbReference>
<protein>
    <submittedName>
        <fullName evidence="2">Kinase</fullName>
    </submittedName>
</protein>
<dbReference type="PROSITE" id="PS51480">
    <property type="entry name" value="DHAL"/>
    <property type="match status" value="1"/>
</dbReference>
<keyword evidence="3" id="KW-1185">Reference proteome</keyword>
<feature type="domain" description="DhaL" evidence="1">
    <location>
        <begin position="9"/>
        <end position="203"/>
    </location>
</feature>
<dbReference type="SUPFAM" id="SSF101473">
    <property type="entry name" value="DhaL-like"/>
    <property type="match status" value="1"/>
</dbReference>
<evidence type="ECO:0000313" key="2">
    <source>
        <dbReference type="EMBL" id="VEU82832.1"/>
    </source>
</evidence>
<dbReference type="Pfam" id="PF13684">
    <property type="entry name" value="FakA-like_C"/>
    <property type="match status" value="1"/>
</dbReference>